<dbReference type="EMBL" id="JAQGDS010000008">
    <property type="protein sequence ID" value="KAJ6258702.1"/>
    <property type="molecule type" value="Genomic_DNA"/>
</dbReference>
<feature type="region of interest" description="Disordered" evidence="1">
    <location>
        <begin position="109"/>
        <end position="156"/>
    </location>
</feature>
<evidence type="ECO:0000313" key="4">
    <source>
        <dbReference type="Proteomes" id="UP001221413"/>
    </source>
</evidence>
<protein>
    <recommendedName>
        <fullName evidence="2">C2H2-type domain-containing protein</fullName>
    </recommendedName>
</protein>
<accession>A0AAD6IYE3</accession>
<dbReference type="InterPro" id="IPR013087">
    <property type="entry name" value="Znf_C2H2_type"/>
</dbReference>
<feature type="compositionally biased region" description="Polar residues" evidence="1">
    <location>
        <begin position="227"/>
        <end position="253"/>
    </location>
</feature>
<gene>
    <name evidence="3" type="ORF">Dda_6752</name>
</gene>
<dbReference type="PROSITE" id="PS00028">
    <property type="entry name" value="ZINC_FINGER_C2H2_1"/>
    <property type="match status" value="1"/>
</dbReference>
<sequence>MSSLPRPAKRLRSSSGSKPTLIHANLPVPLLFRNLDPALAVIKCLEAIATERLLRQSDLIDRVITDTFLGKIEPQNRNRTNIKEAKSYICRQIGPVLYQLITSFIDSLDDSDGPSPTQASPVTSQRKVSQSQAANATIGETSPSTNLGNEPKKAASALVPPFSTSLDHATPRAPTVELWLQTGNSAFPFRQNYGLVQPLQIPRKLTLTPPEEPNGALDFQFPETVKSNPEANTEVNPEGSTPASNKSTTQVKAANQEPEPSIGETTNAATDRQETRGVASVVRGRIRSAAAIRTCSFCAKPLPSPSARREHESIHIYQLCQYKQFQCKHPNCQYRSHRPREVIHHMKNRHDWKPQGRRFSIEDLIDHGPLSEDKMVTLRYQYQTEKAYAAENGGMSTLLPSEDGKAAGDNPADPDFDDLMSHNNTLISMDYSFTQPQLQSHVPPQISSSMFGMESHLDDANSLEFMVRDKYDQLSQVDYQIHEYMAFRNSIGQFPTQTYLPQAQGPQLIGVGAHARSLLTGIDIPSTLDVEEDAQGENEVEWSKDAEWSEAQVVNTMKGG</sequence>
<evidence type="ECO:0000313" key="3">
    <source>
        <dbReference type="EMBL" id="KAJ6258702.1"/>
    </source>
</evidence>
<feature type="domain" description="C2H2-type" evidence="2">
    <location>
        <begin position="295"/>
        <end position="315"/>
    </location>
</feature>
<dbReference type="AlphaFoldDB" id="A0AAD6IYE3"/>
<name>A0AAD6IYE3_DREDA</name>
<evidence type="ECO:0000259" key="2">
    <source>
        <dbReference type="PROSITE" id="PS00028"/>
    </source>
</evidence>
<reference evidence="3" key="1">
    <citation type="submission" date="2023-01" db="EMBL/GenBank/DDBJ databases">
        <title>The chitinases involved in constricting ring structure development in the nematode-trapping fungus Drechslerella dactyloides.</title>
        <authorList>
            <person name="Wang R."/>
            <person name="Zhang L."/>
            <person name="Tang P."/>
            <person name="Li S."/>
            <person name="Liang L."/>
        </authorList>
    </citation>
    <scope>NUCLEOTIDE SEQUENCE</scope>
    <source>
        <strain evidence="3">YMF1.00031</strain>
    </source>
</reference>
<organism evidence="3 4">
    <name type="scientific">Drechslerella dactyloides</name>
    <name type="common">Nematode-trapping fungus</name>
    <name type="synonym">Arthrobotrys dactyloides</name>
    <dbReference type="NCBI Taxonomy" id="74499"/>
    <lineage>
        <taxon>Eukaryota</taxon>
        <taxon>Fungi</taxon>
        <taxon>Dikarya</taxon>
        <taxon>Ascomycota</taxon>
        <taxon>Pezizomycotina</taxon>
        <taxon>Orbiliomycetes</taxon>
        <taxon>Orbiliales</taxon>
        <taxon>Orbiliaceae</taxon>
        <taxon>Drechslerella</taxon>
    </lineage>
</organism>
<dbReference type="SMART" id="SM00355">
    <property type="entry name" value="ZnF_C2H2"/>
    <property type="match status" value="2"/>
</dbReference>
<keyword evidence="4" id="KW-1185">Reference proteome</keyword>
<dbReference type="Proteomes" id="UP001221413">
    <property type="component" value="Unassembled WGS sequence"/>
</dbReference>
<comment type="caution">
    <text evidence="3">The sequence shown here is derived from an EMBL/GenBank/DDBJ whole genome shotgun (WGS) entry which is preliminary data.</text>
</comment>
<feature type="compositionally biased region" description="Polar residues" evidence="1">
    <location>
        <begin position="114"/>
        <end position="148"/>
    </location>
</feature>
<feature type="region of interest" description="Disordered" evidence="1">
    <location>
        <begin position="227"/>
        <end position="280"/>
    </location>
</feature>
<evidence type="ECO:0000256" key="1">
    <source>
        <dbReference type="SAM" id="MobiDB-lite"/>
    </source>
</evidence>
<proteinExistence type="predicted"/>